<keyword evidence="3" id="KW-1185">Reference proteome</keyword>
<dbReference type="AlphaFoldDB" id="A0A923N0Q4"/>
<dbReference type="RefSeq" id="WP_187019578.1">
    <property type="nucleotide sequence ID" value="NZ_JACRUK010000034.1"/>
</dbReference>
<keyword evidence="1" id="KW-0732">Signal</keyword>
<reference evidence="2 3" key="1">
    <citation type="submission" date="2020-08" db="EMBL/GenBank/DDBJ databases">
        <title>Description of novel Flavobacterium F-392 isolate.</title>
        <authorList>
            <person name="Saticioglu I.B."/>
            <person name="Duman M."/>
            <person name="Altun S."/>
        </authorList>
    </citation>
    <scope>NUCLEOTIDE SEQUENCE [LARGE SCALE GENOMIC DNA]</scope>
    <source>
        <strain evidence="2 3">F-392</strain>
    </source>
</reference>
<organism evidence="2 3">
    <name type="scientific">Flavobacterium muglaense</name>
    <dbReference type="NCBI Taxonomy" id="2764716"/>
    <lineage>
        <taxon>Bacteria</taxon>
        <taxon>Pseudomonadati</taxon>
        <taxon>Bacteroidota</taxon>
        <taxon>Flavobacteriia</taxon>
        <taxon>Flavobacteriales</taxon>
        <taxon>Flavobacteriaceae</taxon>
        <taxon>Flavobacterium</taxon>
    </lineage>
</organism>
<proteinExistence type="predicted"/>
<gene>
    <name evidence="2" type="ORF">H8R25_12565</name>
</gene>
<protein>
    <recommendedName>
        <fullName evidence="4">Lipoprotein</fullName>
    </recommendedName>
</protein>
<dbReference type="EMBL" id="JACRUL010000033">
    <property type="protein sequence ID" value="MBC5845266.1"/>
    <property type="molecule type" value="Genomic_DNA"/>
</dbReference>
<evidence type="ECO:0000313" key="2">
    <source>
        <dbReference type="EMBL" id="MBC5845266.1"/>
    </source>
</evidence>
<accession>A0A923N0Q4</accession>
<feature type="signal peptide" evidence="1">
    <location>
        <begin position="1"/>
        <end position="22"/>
    </location>
</feature>
<evidence type="ECO:0008006" key="4">
    <source>
        <dbReference type="Google" id="ProtNLM"/>
    </source>
</evidence>
<evidence type="ECO:0000313" key="3">
    <source>
        <dbReference type="Proteomes" id="UP000641454"/>
    </source>
</evidence>
<feature type="chain" id="PRO_5037311749" description="Lipoprotein" evidence="1">
    <location>
        <begin position="23"/>
        <end position="144"/>
    </location>
</feature>
<sequence>MKTNFFKATILALVTIFTISCSKDDSSSTTETNTSGGTTISTWAKFTVATSAGVVKPNYIVMMFETPFSPTAPLPTIIKQVTADANGLANFDLNTLVTTSTPKKYYFEVFTQSGTSYTLKTTYSRYDSDFVKGSHLTTTLLVNN</sequence>
<name>A0A923N0Q4_9FLAO</name>
<comment type="caution">
    <text evidence="2">The sequence shown here is derived from an EMBL/GenBank/DDBJ whole genome shotgun (WGS) entry which is preliminary data.</text>
</comment>
<dbReference type="PROSITE" id="PS51257">
    <property type="entry name" value="PROKAR_LIPOPROTEIN"/>
    <property type="match status" value="1"/>
</dbReference>
<dbReference type="Proteomes" id="UP000641454">
    <property type="component" value="Unassembled WGS sequence"/>
</dbReference>
<evidence type="ECO:0000256" key="1">
    <source>
        <dbReference type="SAM" id="SignalP"/>
    </source>
</evidence>